<dbReference type="EMBL" id="LNQP01000125">
    <property type="protein sequence ID" value="KSU86056.1"/>
    <property type="molecule type" value="Genomic_DNA"/>
</dbReference>
<dbReference type="RefSeq" id="WP_062687447.1">
    <property type="nucleotide sequence ID" value="NZ_KQ758739.1"/>
</dbReference>
<accession>A0A0V8JGK8</accession>
<dbReference type="Pfam" id="PF00440">
    <property type="entry name" value="TetR_N"/>
    <property type="match status" value="1"/>
</dbReference>
<dbReference type="InterPro" id="IPR009057">
    <property type="entry name" value="Homeodomain-like_sf"/>
</dbReference>
<dbReference type="InterPro" id="IPR039532">
    <property type="entry name" value="TetR_C_Firmicutes"/>
</dbReference>
<gene>
    <name evidence="5" type="ORF">AS180_20805</name>
</gene>
<keyword evidence="6" id="KW-1185">Reference proteome</keyword>
<keyword evidence="2 3" id="KW-0238">DNA-binding</keyword>
<evidence type="ECO:0000256" key="2">
    <source>
        <dbReference type="ARBA" id="ARBA00023125"/>
    </source>
</evidence>
<evidence type="ECO:0000313" key="5">
    <source>
        <dbReference type="EMBL" id="KSU86056.1"/>
    </source>
</evidence>
<dbReference type="PANTHER" id="PTHR43479">
    <property type="entry name" value="ACREF/ENVCD OPERON REPRESSOR-RELATED"/>
    <property type="match status" value="1"/>
</dbReference>
<feature type="domain" description="HTH tetR-type" evidence="4">
    <location>
        <begin position="12"/>
        <end position="72"/>
    </location>
</feature>
<sequence length="191" mass="22497">MEKEKKEDLRIKRTRKLLSQALLSLIEHHSFNSISVKEICEEAMVHRATFYTHFNDKYDLLAYLLKEIAEEFHFTDSNLEEVHLKLFNVAIKYKRLFSQLFLEERDSLRYVIRNEMTTSMKQEMLRDDRNPSISTSSEIGIAAFAGATLGVLNWWIENGMTLSGEDVYNEIKQVLNWEYIEKIHDEAIGKE</sequence>
<organism evidence="5 6">
    <name type="scientific">Priestia veravalensis</name>
    <dbReference type="NCBI Taxonomy" id="1414648"/>
    <lineage>
        <taxon>Bacteria</taxon>
        <taxon>Bacillati</taxon>
        <taxon>Bacillota</taxon>
        <taxon>Bacilli</taxon>
        <taxon>Bacillales</taxon>
        <taxon>Bacillaceae</taxon>
        <taxon>Priestia</taxon>
    </lineage>
</organism>
<dbReference type="Pfam" id="PF14278">
    <property type="entry name" value="TetR_C_8"/>
    <property type="match status" value="1"/>
</dbReference>
<evidence type="ECO:0000256" key="3">
    <source>
        <dbReference type="PROSITE-ProRule" id="PRU00335"/>
    </source>
</evidence>
<dbReference type="PROSITE" id="PS01081">
    <property type="entry name" value="HTH_TETR_1"/>
    <property type="match status" value="1"/>
</dbReference>
<comment type="caution">
    <text evidence="5">The sequence shown here is derived from an EMBL/GenBank/DDBJ whole genome shotgun (WGS) entry which is preliminary data.</text>
</comment>
<evidence type="ECO:0000313" key="6">
    <source>
        <dbReference type="Proteomes" id="UP000053681"/>
    </source>
</evidence>
<dbReference type="InterPro" id="IPR023772">
    <property type="entry name" value="DNA-bd_HTH_TetR-type_CS"/>
</dbReference>
<evidence type="ECO:0000256" key="1">
    <source>
        <dbReference type="ARBA" id="ARBA00022491"/>
    </source>
</evidence>
<feature type="DNA-binding region" description="H-T-H motif" evidence="3">
    <location>
        <begin position="35"/>
        <end position="54"/>
    </location>
</feature>
<proteinExistence type="predicted"/>
<dbReference type="SUPFAM" id="SSF46689">
    <property type="entry name" value="Homeodomain-like"/>
    <property type="match status" value="1"/>
</dbReference>
<dbReference type="InterPro" id="IPR001647">
    <property type="entry name" value="HTH_TetR"/>
</dbReference>
<dbReference type="Proteomes" id="UP000053681">
    <property type="component" value="Unassembled WGS sequence"/>
</dbReference>
<dbReference type="PANTHER" id="PTHR43479:SF7">
    <property type="entry name" value="TETR-FAMILY TRANSCRIPTIONAL REGULATOR"/>
    <property type="match status" value="1"/>
</dbReference>
<evidence type="ECO:0000259" key="4">
    <source>
        <dbReference type="PROSITE" id="PS50977"/>
    </source>
</evidence>
<name>A0A0V8JGK8_9BACI</name>
<dbReference type="InterPro" id="IPR050624">
    <property type="entry name" value="HTH-type_Tx_Regulator"/>
</dbReference>
<keyword evidence="1" id="KW-0678">Repressor</keyword>
<protein>
    <recommendedName>
        <fullName evidence="4">HTH tetR-type domain-containing protein</fullName>
    </recommendedName>
</protein>
<dbReference type="GO" id="GO:0003677">
    <property type="term" value="F:DNA binding"/>
    <property type="evidence" value="ECO:0007669"/>
    <property type="project" value="UniProtKB-UniRule"/>
</dbReference>
<dbReference type="AlphaFoldDB" id="A0A0V8JGK8"/>
<dbReference type="PROSITE" id="PS50977">
    <property type="entry name" value="HTH_TETR_2"/>
    <property type="match status" value="1"/>
</dbReference>
<dbReference type="Gene3D" id="1.10.357.10">
    <property type="entry name" value="Tetracycline Repressor, domain 2"/>
    <property type="match status" value="1"/>
</dbReference>
<reference evidence="5 6" key="1">
    <citation type="submission" date="2015-11" db="EMBL/GenBank/DDBJ databases">
        <title>Bacillus caseinolyticus sp nov.</title>
        <authorList>
            <person name="Dastager S.G."/>
            <person name="Mawlankar R."/>
        </authorList>
    </citation>
    <scope>NUCLEOTIDE SEQUENCE [LARGE SCALE GENOMIC DNA]</scope>
    <source>
        <strain evidence="5 6">SGD-V-76</strain>
    </source>
</reference>